<keyword evidence="7" id="KW-0067">ATP-binding</keyword>
<evidence type="ECO:0000256" key="5">
    <source>
        <dbReference type="ARBA" id="ARBA00022741"/>
    </source>
</evidence>
<dbReference type="GO" id="GO:0000155">
    <property type="term" value="F:phosphorelay sensor kinase activity"/>
    <property type="evidence" value="ECO:0007669"/>
    <property type="project" value="InterPro"/>
</dbReference>
<dbReference type="Gene3D" id="3.30.565.10">
    <property type="entry name" value="Histidine kinase-like ATPase, C-terminal domain"/>
    <property type="match status" value="1"/>
</dbReference>
<proteinExistence type="predicted"/>
<dbReference type="PANTHER" id="PTHR24421:SF10">
    <property type="entry name" value="NITRATE_NITRITE SENSOR PROTEIN NARQ"/>
    <property type="match status" value="1"/>
</dbReference>
<keyword evidence="10" id="KW-0812">Transmembrane</keyword>
<dbReference type="PANTHER" id="PTHR24421">
    <property type="entry name" value="NITRATE/NITRITE SENSOR PROTEIN NARX-RELATED"/>
    <property type="match status" value="1"/>
</dbReference>
<evidence type="ECO:0000256" key="7">
    <source>
        <dbReference type="ARBA" id="ARBA00022840"/>
    </source>
</evidence>
<dbReference type="EMBL" id="JACHJD010000007">
    <property type="protein sequence ID" value="MBB5105440.1"/>
    <property type="molecule type" value="Genomic_DNA"/>
</dbReference>
<dbReference type="KEGG" id="sspb:CP982_36055"/>
<accession>A0A5P2XJG3</accession>
<dbReference type="CDD" id="cd16917">
    <property type="entry name" value="HATPase_UhpB-NarQ-NarX-like"/>
    <property type="match status" value="1"/>
</dbReference>
<dbReference type="Pfam" id="PF02518">
    <property type="entry name" value="HATPase_c"/>
    <property type="match status" value="1"/>
</dbReference>
<name>A0A5P2XJG3_STRST</name>
<dbReference type="EC" id="2.7.13.3" evidence="2"/>
<keyword evidence="6 14" id="KW-0418">Kinase</keyword>
<feature type="transmembrane region" description="Helical" evidence="10">
    <location>
        <begin position="65"/>
        <end position="81"/>
    </location>
</feature>
<dbReference type="EMBL" id="CP023690">
    <property type="protein sequence ID" value="QEV63449.1"/>
    <property type="molecule type" value="Genomic_DNA"/>
</dbReference>
<keyword evidence="8" id="KW-0902">Two-component regulatory system</keyword>
<evidence type="ECO:0000259" key="12">
    <source>
        <dbReference type="Pfam" id="PF07730"/>
    </source>
</evidence>
<keyword evidence="4" id="KW-0808">Transferase</keyword>
<dbReference type="Proteomes" id="UP000549009">
    <property type="component" value="Unassembled WGS sequence"/>
</dbReference>
<sequence>MQVRSVWSVPVQRIVFAVLAAGVAVSGSVAGHVYHPEGWEPFDAWAYLLTALVALPLAWCRSAPVVALAVSCTSYVGYLALGYQPSLNWWAPMIALVSVAALREPRVSSAASVLTGAVILYNGVCGRLPVLLVVAQGILIPAIGLAFGYAMRLVTQRNRELRRLSAQLANEQAAHARNAVLGERVRIARELHDVVAHHLSAISVQAGLAAYVFHTDGATARSALSAVADSSREALDELRRLLSMLRVDDRCDDVEGGAPRHAPPGLSRVGELAERLKAANVNVTVHTQGTVRKLALGPDLCAYRVVQEALTNVVKHAAPTSAYVHITYEPEHVMVAVLDDGRSPGGSHEPAISAPKSGYGLIGMRERANLCGGSLSAGPRRKGGYEVRLTLPTSAAPTVSDAPDGGGP</sequence>
<dbReference type="Pfam" id="PF07730">
    <property type="entry name" value="HisKA_3"/>
    <property type="match status" value="1"/>
</dbReference>
<evidence type="ECO:0000256" key="2">
    <source>
        <dbReference type="ARBA" id="ARBA00012438"/>
    </source>
</evidence>
<dbReference type="InterPro" id="IPR011712">
    <property type="entry name" value="Sig_transdc_His_kin_sub3_dim/P"/>
</dbReference>
<dbReference type="AlphaFoldDB" id="A0A5P2XJG3"/>
<evidence type="ECO:0000256" key="10">
    <source>
        <dbReference type="SAM" id="Phobius"/>
    </source>
</evidence>
<feature type="region of interest" description="Disordered" evidence="9">
    <location>
        <begin position="388"/>
        <end position="408"/>
    </location>
</feature>
<organism evidence="14 15">
    <name type="scientific">Streptomyces spectabilis</name>
    <dbReference type="NCBI Taxonomy" id="68270"/>
    <lineage>
        <taxon>Bacteria</taxon>
        <taxon>Bacillati</taxon>
        <taxon>Actinomycetota</taxon>
        <taxon>Actinomycetes</taxon>
        <taxon>Kitasatosporales</taxon>
        <taxon>Streptomycetaceae</taxon>
        <taxon>Streptomyces</taxon>
    </lineage>
</organism>
<evidence type="ECO:0000259" key="11">
    <source>
        <dbReference type="Pfam" id="PF02518"/>
    </source>
</evidence>
<dbReference type="InterPro" id="IPR003594">
    <property type="entry name" value="HATPase_dom"/>
</dbReference>
<feature type="transmembrane region" description="Helical" evidence="10">
    <location>
        <begin position="107"/>
        <end position="124"/>
    </location>
</feature>
<keyword evidence="5" id="KW-0547">Nucleotide-binding</keyword>
<gene>
    <name evidence="14" type="ORF">CP982_36055</name>
    <name evidence="13" type="ORF">FHS40_004535</name>
</gene>
<comment type="catalytic activity">
    <reaction evidence="1">
        <text>ATP + protein L-histidine = ADP + protein N-phospho-L-histidine.</text>
        <dbReference type="EC" id="2.7.13.3"/>
    </reaction>
</comment>
<evidence type="ECO:0000313" key="15">
    <source>
        <dbReference type="Proteomes" id="UP000326505"/>
    </source>
</evidence>
<evidence type="ECO:0000313" key="13">
    <source>
        <dbReference type="EMBL" id="MBB5105440.1"/>
    </source>
</evidence>
<feature type="transmembrane region" description="Helical" evidence="10">
    <location>
        <begin position="41"/>
        <end position="58"/>
    </location>
</feature>
<evidence type="ECO:0000313" key="16">
    <source>
        <dbReference type="Proteomes" id="UP000549009"/>
    </source>
</evidence>
<dbReference type="GO" id="GO:0016020">
    <property type="term" value="C:membrane"/>
    <property type="evidence" value="ECO:0007669"/>
    <property type="project" value="InterPro"/>
</dbReference>
<dbReference type="GO" id="GO:0005524">
    <property type="term" value="F:ATP binding"/>
    <property type="evidence" value="ECO:0007669"/>
    <property type="project" value="UniProtKB-KW"/>
</dbReference>
<feature type="domain" description="Signal transduction histidine kinase subgroup 3 dimerisation and phosphoacceptor" evidence="12">
    <location>
        <begin position="183"/>
        <end position="247"/>
    </location>
</feature>
<dbReference type="Gene3D" id="1.20.5.1930">
    <property type="match status" value="1"/>
</dbReference>
<evidence type="ECO:0000256" key="3">
    <source>
        <dbReference type="ARBA" id="ARBA00022553"/>
    </source>
</evidence>
<keyword evidence="10" id="KW-1133">Transmembrane helix</keyword>
<dbReference type="SUPFAM" id="SSF55874">
    <property type="entry name" value="ATPase domain of HSP90 chaperone/DNA topoisomerase II/histidine kinase"/>
    <property type="match status" value="1"/>
</dbReference>
<dbReference type="InterPro" id="IPR050482">
    <property type="entry name" value="Sensor_HK_TwoCompSys"/>
</dbReference>
<evidence type="ECO:0000256" key="9">
    <source>
        <dbReference type="SAM" id="MobiDB-lite"/>
    </source>
</evidence>
<dbReference type="InterPro" id="IPR036890">
    <property type="entry name" value="HATPase_C_sf"/>
</dbReference>
<keyword evidence="3" id="KW-0597">Phosphoprotein</keyword>
<reference evidence="14 15" key="1">
    <citation type="submission" date="2017-09" db="EMBL/GenBank/DDBJ databases">
        <authorList>
            <person name="Lee N."/>
            <person name="Cho B.-K."/>
        </authorList>
    </citation>
    <scope>NUCLEOTIDE SEQUENCE [LARGE SCALE GENOMIC DNA]</scope>
    <source>
        <strain evidence="14 15">ATCC 27465</strain>
    </source>
</reference>
<evidence type="ECO:0000256" key="8">
    <source>
        <dbReference type="ARBA" id="ARBA00023012"/>
    </source>
</evidence>
<evidence type="ECO:0000256" key="1">
    <source>
        <dbReference type="ARBA" id="ARBA00000085"/>
    </source>
</evidence>
<protein>
    <recommendedName>
        <fullName evidence="2">histidine kinase</fullName>
        <ecNumber evidence="2">2.7.13.3</ecNumber>
    </recommendedName>
</protein>
<feature type="domain" description="Histidine kinase/HSP90-like ATPase" evidence="11">
    <location>
        <begin position="303"/>
        <end position="393"/>
    </location>
</feature>
<evidence type="ECO:0000313" key="14">
    <source>
        <dbReference type="EMBL" id="QEV63449.1"/>
    </source>
</evidence>
<keyword evidence="16" id="KW-1185">Reference proteome</keyword>
<evidence type="ECO:0000256" key="4">
    <source>
        <dbReference type="ARBA" id="ARBA00022679"/>
    </source>
</evidence>
<evidence type="ECO:0000256" key="6">
    <source>
        <dbReference type="ARBA" id="ARBA00022777"/>
    </source>
</evidence>
<reference evidence="13 16" key="2">
    <citation type="submission" date="2020-08" db="EMBL/GenBank/DDBJ databases">
        <title>Genomic Encyclopedia of Type Strains, Phase III (KMG-III): the genomes of soil and plant-associated and newly described type strains.</title>
        <authorList>
            <person name="Whitman W."/>
        </authorList>
    </citation>
    <scope>NUCLEOTIDE SEQUENCE [LARGE SCALE GENOMIC DNA]</scope>
    <source>
        <strain evidence="13 16">CECT 3146</strain>
    </source>
</reference>
<dbReference type="OrthoDB" id="227596at2"/>
<dbReference type="RefSeq" id="WP_150514301.1">
    <property type="nucleotide sequence ID" value="NZ_BMSQ01000006.1"/>
</dbReference>
<keyword evidence="10" id="KW-0472">Membrane</keyword>
<dbReference type="Proteomes" id="UP000326505">
    <property type="component" value="Chromosome"/>
</dbReference>
<feature type="transmembrane region" description="Helical" evidence="10">
    <location>
        <begin position="130"/>
        <end position="154"/>
    </location>
</feature>
<dbReference type="GO" id="GO:0046983">
    <property type="term" value="F:protein dimerization activity"/>
    <property type="evidence" value="ECO:0007669"/>
    <property type="project" value="InterPro"/>
</dbReference>